<evidence type="ECO:0000259" key="7">
    <source>
        <dbReference type="PROSITE" id="PS51764"/>
    </source>
</evidence>
<reference evidence="8" key="1">
    <citation type="submission" date="2020-02" db="EMBL/GenBank/DDBJ databases">
        <authorList>
            <person name="Meier V. D."/>
        </authorList>
    </citation>
    <scope>NUCLEOTIDE SEQUENCE</scope>
    <source>
        <strain evidence="8">AVDCRST_MAG66</strain>
    </source>
</reference>
<dbReference type="PANTHER" id="PTHR40079">
    <property type="entry name" value="MANNAN ENDO-1,4-BETA-MANNOSIDASE E-RELATED"/>
    <property type="match status" value="1"/>
</dbReference>
<proteinExistence type="inferred from homology"/>
<dbReference type="PROSITE" id="PS51764">
    <property type="entry name" value="GH26"/>
    <property type="match status" value="1"/>
</dbReference>
<evidence type="ECO:0000313" key="8">
    <source>
        <dbReference type="EMBL" id="CAA9386988.1"/>
    </source>
</evidence>
<keyword evidence="6" id="KW-1133">Transmembrane helix</keyword>
<feature type="domain" description="GH26" evidence="7">
    <location>
        <begin position="47"/>
        <end position="390"/>
    </location>
</feature>
<dbReference type="Gene3D" id="3.20.20.80">
    <property type="entry name" value="Glycosidases"/>
    <property type="match status" value="1"/>
</dbReference>
<comment type="similarity">
    <text evidence="1 4">Belongs to the glycosyl hydrolase 26 family.</text>
</comment>
<keyword evidence="2 4" id="KW-0378">Hydrolase</keyword>
<dbReference type="GO" id="GO:0016985">
    <property type="term" value="F:mannan endo-1,4-beta-mannosidase activity"/>
    <property type="evidence" value="ECO:0007669"/>
    <property type="project" value="InterPro"/>
</dbReference>
<dbReference type="EMBL" id="CADCUS010000096">
    <property type="protein sequence ID" value="CAA9386988.1"/>
    <property type="molecule type" value="Genomic_DNA"/>
</dbReference>
<feature type="region of interest" description="Disordered" evidence="5">
    <location>
        <begin position="58"/>
        <end position="108"/>
    </location>
</feature>
<feature type="active site" description="Nucleophile" evidence="4">
    <location>
        <position position="328"/>
    </location>
</feature>
<accession>A0A6J4NK24</accession>
<organism evidence="8">
    <name type="scientific">uncultured Pseudonocardia sp</name>
    <dbReference type="NCBI Taxonomy" id="211455"/>
    <lineage>
        <taxon>Bacteria</taxon>
        <taxon>Bacillati</taxon>
        <taxon>Actinomycetota</taxon>
        <taxon>Actinomycetes</taxon>
        <taxon>Pseudonocardiales</taxon>
        <taxon>Pseudonocardiaceae</taxon>
        <taxon>Pseudonocardia</taxon>
        <taxon>environmental samples</taxon>
    </lineage>
</organism>
<keyword evidence="3 4" id="KW-0326">Glycosidase</keyword>
<dbReference type="PANTHER" id="PTHR40079:SF4">
    <property type="entry name" value="GH26 DOMAIN-CONTAINING PROTEIN-RELATED"/>
    <property type="match status" value="1"/>
</dbReference>
<dbReference type="Pfam" id="PF02156">
    <property type="entry name" value="Glyco_hydro_26"/>
    <property type="match status" value="1"/>
</dbReference>
<feature type="compositionally biased region" description="Acidic residues" evidence="5">
    <location>
        <begin position="83"/>
        <end position="95"/>
    </location>
</feature>
<feature type="compositionally biased region" description="Low complexity" evidence="5">
    <location>
        <begin position="58"/>
        <end position="82"/>
    </location>
</feature>
<sequence length="390" mass="41819">LRAMFTPAARRWLPLGVVVAVAAVAAGVYLVDRISVPPQPSLLAVVPPAPELEPVVLAPAGGDAAPGPTLTTGTPTATPTAEAEPEEAEEAEDEPAPARGPSRRTGDAPAGLAWHSGVVLGSPAERASWEDYRGRPVDVVHAFAARGSWEDIVSAGWIMGYYADFDGLLVISQPFWPEGSGGSLGACADGAYDDRWAEYGRTLVDNGREDAFTRLAWEFNGSWFEWSATDVDAWKSCFRSVVQAVRSTAPEARFEWNINAHGSQTCDGDAWKCYPGDEYVDVVGIDPYDHHPASPSAAAFDEQCSDSHGLCTVIDFARDHGKEVGVTEWGVIDSGMGDNPVYMERMYETFSAASDVMAYETYFNSAEHGTTLDGGDNPESSGVYRELWGG</sequence>
<dbReference type="SUPFAM" id="SSF51445">
    <property type="entry name" value="(Trans)glycosidases"/>
    <property type="match status" value="1"/>
</dbReference>
<dbReference type="AlphaFoldDB" id="A0A6J4NK24"/>
<dbReference type="InterPro" id="IPR017853">
    <property type="entry name" value="GH"/>
</dbReference>
<feature type="non-terminal residue" evidence="8">
    <location>
        <position position="1"/>
    </location>
</feature>
<feature type="region of interest" description="Disordered" evidence="5">
    <location>
        <begin position="368"/>
        <end position="390"/>
    </location>
</feature>
<feature type="transmembrane region" description="Helical" evidence="6">
    <location>
        <begin position="12"/>
        <end position="31"/>
    </location>
</feature>
<dbReference type="GO" id="GO:0006080">
    <property type="term" value="P:substituted mannan metabolic process"/>
    <property type="evidence" value="ECO:0007669"/>
    <property type="project" value="InterPro"/>
</dbReference>
<dbReference type="InterPro" id="IPR000805">
    <property type="entry name" value="Glyco_hydro_26"/>
</dbReference>
<name>A0A6J4NK24_9PSEU</name>
<keyword evidence="6" id="KW-0812">Transmembrane</keyword>
<feature type="active site" description="Proton donor" evidence="4">
    <location>
        <position position="218"/>
    </location>
</feature>
<evidence type="ECO:0000256" key="5">
    <source>
        <dbReference type="SAM" id="MobiDB-lite"/>
    </source>
</evidence>
<gene>
    <name evidence="8" type="ORF">AVDCRST_MAG66-675</name>
</gene>
<evidence type="ECO:0000256" key="4">
    <source>
        <dbReference type="PROSITE-ProRule" id="PRU01100"/>
    </source>
</evidence>
<dbReference type="InterPro" id="IPR022790">
    <property type="entry name" value="GH26_dom"/>
</dbReference>
<evidence type="ECO:0000256" key="3">
    <source>
        <dbReference type="ARBA" id="ARBA00023295"/>
    </source>
</evidence>
<evidence type="ECO:0000256" key="1">
    <source>
        <dbReference type="ARBA" id="ARBA00007754"/>
    </source>
</evidence>
<evidence type="ECO:0000256" key="2">
    <source>
        <dbReference type="ARBA" id="ARBA00022801"/>
    </source>
</evidence>
<protein>
    <submittedName>
        <fullName evidence="8">GH26</fullName>
    </submittedName>
</protein>
<keyword evidence="6" id="KW-0472">Membrane</keyword>
<evidence type="ECO:0000256" key="6">
    <source>
        <dbReference type="SAM" id="Phobius"/>
    </source>
</evidence>